<dbReference type="RefSeq" id="WP_180012191.1">
    <property type="nucleotide sequence ID" value="NZ_CP060811.1"/>
</dbReference>
<protein>
    <submittedName>
        <fullName evidence="2">GNAT family N-acetyltransferase</fullName>
    </submittedName>
</protein>
<dbReference type="Gene3D" id="3.40.630.30">
    <property type="match status" value="1"/>
</dbReference>
<dbReference type="InterPro" id="IPR039143">
    <property type="entry name" value="GNPNAT1-like"/>
</dbReference>
<dbReference type="SUPFAM" id="SSF55729">
    <property type="entry name" value="Acyl-CoA N-acyltransferases (Nat)"/>
    <property type="match status" value="1"/>
</dbReference>
<evidence type="ECO:0000259" key="1">
    <source>
        <dbReference type="PROSITE" id="PS51186"/>
    </source>
</evidence>
<dbReference type="InterPro" id="IPR016181">
    <property type="entry name" value="Acyl_CoA_acyltransferase"/>
</dbReference>
<evidence type="ECO:0000313" key="3">
    <source>
        <dbReference type="Proteomes" id="UP000596079"/>
    </source>
</evidence>
<dbReference type="PANTHER" id="PTHR13355">
    <property type="entry name" value="GLUCOSAMINE 6-PHOSPHATE N-ACETYLTRANSFERASE"/>
    <property type="match status" value="1"/>
</dbReference>
<feature type="domain" description="N-acetyltransferase" evidence="1">
    <location>
        <begin position="7"/>
        <end position="144"/>
    </location>
</feature>
<sequence>MLNNKNLKIMSGSWEELAQDARVIREAVFIQEQQIAPEDEWDAEDAISTHFVAYLQDQPVATARLLKNHSIGRVAVLQSARGTGIGQNIMQAVIDQAKTEQREFLKLSSQVHAIGFYQNLGFDVQGEEYLDCGIPHIDMYLSLKD</sequence>
<dbReference type="GeneID" id="89665123"/>
<accession>A0A7T7WGZ3</accession>
<name>A0A7T7WGZ3_9GAMM</name>
<dbReference type="InterPro" id="IPR000182">
    <property type="entry name" value="GNAT_dom"/>
</dbReference>
<organism evidence="2 3">
    <name type="scientific">Acinetobacter variabilis</name>
    <dbReference type="NCBI Taxonomy" id="70346"/>
    <lineage>
        <taxon>Bacteria</taxon>
        <taxon>Pseudomonadati</taxon>
        <taxon>Pseudomonadota</taxon>
        <taxon>Gammaproteobacteria</taxon>
        <taxon>Moraxellales</taxon>
        <taxon>Moraxellaceae</taxon>
        <taxon>Acinetobacter</taxon>
    </lineage>
</organism>
<dbReference type="AlphaFoldDB" id="A0A7T7WGZ3"/>
<dbReference type="GO" id="GO:0004343">
    <property type="term" value="F:glucosamine 6-phosphate N-acetyltransferase activity"/>
    <property type="evidence" value="ECO:0007669"/>
    <property type="project" value="TreeGrafter"/>
</dbReference>
<keyword evidence="2" id="KW-0808">Transferase</keyword>
<dbReference type="Proteomes" id="UP000596079">
    <property type="component" value="Chromosome"/>
</dbReference>
<dbReference type="PROSITE" id="PS51186">
    <property type="entry name" value="GNAT"/>
    <property type="match status" value="1"/>
</dbReference>
<dbReference type="EMBL" id="CP060811">
    <property type="protein sequence ID" value="QQN87575.1"/>
    <property type="molecule type" value="Genomic_DNA"/>
</dbReference>
<gene>
    <name evidence="2" type="ORF">IAQ69_12055</name>
</gene>
<proteinExistence type="predicted"/>
<evidence type="ECO:0000313" key="2">
    <source>
        <dbReference type="EMBL" id="QQN87575.1"/>
    </source>
</evidence>
<dbReference type="PANTHER" id="PTHR13355:SF11">
    <property type="entry name" value="GLUCOSAMINE 6-PHOSPHATE N-ACETYLTRANSFERASE"/>
    <property type="match status" value="1"/>
</dbReference>
<dbReference type="CDD" id="cd04301">
    <property type="entry name" value="NAT_SF"/>
    <property type="match status" value="1"/>
</dbReference>
<reference evidence="2 3" key="1">
    <citation type="submission" date="2020-08" db="EMBL/GenBank/DDBJ databases">
        <title>Emergence of ISAba1-mediated novel tet(X) in Acinetobacter variabilis from a chicken farm.</title>
        <authorList>
            <person name="Peng K."/>
            <person name="Li R."/>
        </authorList>
    </citation>
    <scope>NUCLEOTIDE SEQUENCE [LARGE SCALE GENOMIC DNA]</scope>
    <source>
        <strain evidence="2 3">XM9F202-2</strain>
    </source>
</reference>
<dbReference type="Pfam" id="PF13673">
    <property type="entry name" value="Acetyltransf_10"/>
    <property type="match status" value="1"/>
</dbReference>